<dbReference type="Proteomes" id="UP000187209">
    <property type="component" value="Unassembled WGS sequence"/>
</dbReference>
<proteinExistence type="predicted"/>
<sequence>MQEVYAKLSEDERKILLAYHEKDKTKAVNITDIIISTQEPLETFSNANTSLRSDPPLKILQTRIFNDSQQILHPQKPKVIISKKPRSASTPKDKRTPTNSKAKLNTSKTALNSSKMSTKAKNSSRNSSTGKIAKKNRKTLNGPVNGKVLDIVKIPNWKYEVNKLVRTVFRHSVLCTHFREEAAKIGGLKILDEYKKYNN</sequence>
<dbReference type="EMBL" id="MPUH01000689">
    <property type="protein sequence ID" value="OMJ75460.1"/>
    <property type="molecule type" value="Genomic_DNA"/>
</dbReference>
<organism evidence="2 3">
    <name type="scientific">Stentor coeruleus</name>
    <dbReference type="NCBI Taxonomy" id="5963"/>
    <lineage>
        <taxon>Eukaryota</taxon>
        <taxon>Sar</taxon>
        <taxon>Alveolata</taxon>
        <taxon>Ciliophora</taxon>
        <taxon>Postciliodesmatophora</taxon>
        <taxon>Heterotrichea</taxon>
        <taxon>Heterotrichida</taxon>
        <taxon>Stentoridae</taxon>
        <taxon>Stentor</taxon>
    </lineage>
</organism>
<dbReference type="OrthoDB" id="324275at2759"/>
<evidence type="ECO:0000256" key="1">
    <source>
        <dbReference type="SAM" id="MobiDB-lite"/>
    </source>
</evidence>
<dbReference type="AlphaFoldDB" id="A0A1R2BFF7"/>
<name>A0A1R2BFF7_9CILI</name>
<comment type="caution">
    <text evidence="2">The sequence shown here is derived from an EMBL/GenBank/DDBJ whole genome shotgun (WGS) entry which is preliminary data.</text>
</comment>
<accession>A0A1R2BFF7</accession>
<protein>
    <submittedName>
        <fullName evidence="2">Uncharacterized protein</fullName>
    </submittedName>
</protein>
<gene>
    <name evidence="2" type="ORF">SteCoe_25382</name>
</gene>
<evidence type="ECO:0000313" key="2">
    <source>
        <dbReference type="EMBL" id="OMJ75460.1"/>
    </source>
</evidence>
<keyword evidence="3" id="KW-1185">Reference proteome</keyword>
<reference evidence="2 3" key="1">
    <citation type="submission" date="2016-11" db="EMBL/GenBank/DDBJ databases">
        <title>The macronuclear genome of Stentor coeruleus: a giant cell with tiny introns.</title>
        <authorList>
            <person name="Slabodnick M."/>
            <person name="Ruby J.G."/>
            <person name="Reiff S.B."/>
            <person name="Swart E.C."/>
            <person name="Gosai S."/>
            <person name="Prabakaran S."/>
            <person name="Witkowska E."/>
            <person name="Larue G.E."/>
            <person name="Fisher S."/>
            <person name="Freeman R.M."/>
            <person name="Gunawardena J."/>
            <person name="Chu W."/>
            <person name="Stover N.A."/>
            <person name="Gregory B.D."/>
            <person name="Nowacki M."/>
            <person name="Derisi J."/>
            <person name="Roy S.W."/>
            <person name="Marshall W.F."/>
            <person name="Sood P."/>
        </authorList>
    </citation>
    <scope>NUCLEOTIDE SEQUENCE [LARGE SCALE GENOMIC DNA]</scope>
    <source>
        <strain evidence="2">WM001</strain>
    </source>
</reference>
<feature type="compositionally biased region" description="Polar residues" evidence="1">
    <location>
        <begin position="97"/>
        <end position="130"/>
    </location>
</feature>
<evidence type="ECO:0000313" key="3">
    <source>
        <dbReference type="Proteomes" id="UP000187209"/>
    </source>
</evidence>
<feature type="region of interest" description="Disordered" evidence="1">
    <location>
        <begin position="75"/>
        <end position="140"/>
    </location>
</feature>